<feature type="region of interest" description="Disordered" evidence="1">
    <location>
        <begin position="813"/>
        <end position="834"/>
    </location>
</feature>
<evidence type="ECO:0000313" key="2">
    <source>
        <dbReference type="EMBL" id="SBS96063.1"/>
    </source>
</evidence>
<feature type="region of interest" description="Disordered" evidence="1">
    <location>
        <begin position="285"/>
        <end position="342"/>
    </location>
</feature>
<feature type="region of interest" description="Disordered" evidence="1">
    <location>
        <begin position="1161"/>
        <end position="1196"/>
    </location>
</feature>
<organism evidence="2 3">
    <name type="scientific">Plasmodium ovale curtisi</name>
    <dbReference type="NCBI Taxonomy" id="864141"/>
    <lineage>
        <taxon>Eukaryota</taxon>
        <taxon>Sar</taxon>
        <taxon>Alveolata</taxon>
        <taxon>Apicomplexa</taxon>
        <taxon>Aconoidasida</taxon>
        <taxon>Haemosporida</taxon>
        <taxon>Plasmodiidae</taxon>
        <taxon>Plasmodium</taxon>
        <taxon>Plasmodium (Plasmodium)</taxon>
    </lineage>
</organism>
<reference evidence="3" key="1">
    <citation type="submission" date="2016-05" db="EMBL/GenBank/DDBJ databases">
        <authorList>
            <person name="Naeem Raeece"/>
        </authorList>
    </citation>
    <scope>NUCLEOTIDE SEQUENCE [LARGE SCALE GENOMIC DNA]</scope>
</reference>
<feature type="compositionally biased region" description="Basic residues" evidence="1">
    <location>
        <begin position="1172"/>
        <end position="1182"/>
    </location>
</feature>
<dbReference type="EMBL" id="FLQV01000560">
    <property type="protein sequence ID" value="SBS96063.1"/>
    <property type="molecule type" value="Genomic_DNA"/>
</dbReference>
<accession>A0A1A8WUP2</accession>
<feature type="region of interest" description="Disordered" evidence="1">
    <location>
        <begin position="357"/>
        <end position="410"/>
    </location>
</feature>
<protein>
    <submittedName>
        <fullName evidence="2">Uncharacterized protein</fullName>
    </submittedName>
</protein>
<feature type="compositionally biased region" description="Basic and acidic residues" evidence="1">
    <location>
        <begin position="285"/>
        <end position="335"/>
    </location>
</feature>
<name>A0A1A8WUP2_PLAOA</name>
<proteinExistence type="predicted"/>
<dbReference type="AlphaFoldDB" id="A0A1A8WUP2"/>
<evidence type="ECO:0000256" key="1">
    <source>
        <dbReference type="SAM" id="MobiDB-lite"/>
    </source>
</evidence>
<feature type="compositionally biased region" description="Basic and acidic residues" evidence="1">
    <location>
        <begin position="357"/>
        <end position="375"/>
    </location>
</feature>
<dbReference type="Proteomes" id="UP000078546">
    <property type="component" value="Unassembled WGS sequence"/>
</dbReference>
<feature type="compositionally biased region" description="Basic and acidic residues" evidence="1">
    <location>
        <begin position="382"/>
        <end position="398"/>
    </location>
</feature>
<gene>
    <name evidence="2" type="ORF">POVCU1_030660</name>
</gene>
<evidence type="ECO:0000313" key="3">
    <source>
        <dbReference type="Proteomes" id="UP000078546"/>
    </source>
</evidence>
<sequence length="1196" mass="139531">MFKSIVPATVGLNNSKYVHANIDEEFNPYNVHENGEGNNLGGGSGLSCEHIIRASEVYNINVESLEKCRTPEEVALKILKSHSLKNKRKYTDDSDMYYEKKKKCCNTSSELVYFPNDHSVGRNSPTNQNIMQKKNNTHIDAHFQHNMNNKYKRYSDNNVTNSYSFALGQGCKNSSTHFMKNVYEDRQRLLNSFYNYRNNSYGDFSTYSTNQQRGTYDGNSYIDHKTIKEINLIKLSYKHEFYNKCNFNKRPISFAWDGKENRDLFNGGPLLERGNIINGENCEGEGAHRNGYDQHDGHGKRDGYGQRDEHGKSDEYGQRDKHGKSDEYGQRDEHGQQNGHQNVINNQGMTLEQTMHGTDETECEKPLVHSVKKESVEEEDISELKSEKEEKNETKMESNEQPQQSKVDSDKVDEYIFERRSSNMESSCEEKVTLVTSREEENTQDECKVNKKMCTIFEENIESFLKLSLNDINKNMKIKKIISCVEKCLKLVKNINFEKKGKMKMVIDRLFSNAKECLKKEITYRKGERKKMTCSSSSPDEIQDDEKYIDMQYDDECGDYNTPHVASTYPILQYQKKGKKNTILRKGSNNIINDIIYGHYNILLYLILTKFIFFKKYINTEELNENVLIHLKKNFQNVTLKLSLSEIKNKVIQFYNIHESYLIQLTSIYEKCLLYMYDLYTYIEKYETVLVNLIDLCLLPFHIHYNVQRVIVNSINLLLKVFSNHSRSSMKKYIVDHLVLNINNVNFKYNKITFKNSLVNSTYIHLFTFVLLKIAETFSSYNGDFKAKFLQHQRRRGHVNSVRCAVCNGKRRKAGERSNCGCDGDGSDSDCDSDNEKYSIREGYTERGKKKELSFQSDESFDLSLFTSENESDNNSVINEHSGDGKVIRKYCTKRDHKSGISKGVPNDRNKNHRKQNRKYLLRTKRKMKSDIYEYDNFNTTGEGSNSEICIGREKKWTHANKHSNFAKKSLPNSSIDVGENNYQSEKGMDISGESISNELINNITLRKNFKRLNNVVNYILIEMIEKVLYEDNRNAKNILQFFVLDLIKCCDNPIFSVSTLFIKNIIHLFFDIINEKQEGNVKETCIYILRYIFIYIFNIYNYVNNSCFHLLYNFNKELHTNKFIKPFFQMSNDLKKSEQKNTQDNDINLKIRNSNIIDEQNTQCEGEGGEKKKKKKKKKYKGEKTIPSTKEHKSE</sequence>